<reference evidence="5 6" key="1">
    <citation type="journal article" date="2019" name="Nat. Ecol. Evol.">
        <title>Megaphylogeny resolves global patterns of mushroom evolution.</title>
        <authorList>
            <person name="Varga T."/>
            <person name="Krizsan K."/>
            <person name="Foldi C."/>
            <person name="Dima B."/>
            <person name="Sanchez-Garcia M."/>
            <person name="Sanchez-Ramirez S."/>
            <person name="Szollosi G.J."/>
            <person name="Szarkandi J.G."/>
            <person name="Papp V."/>
            <person name="Albert L."/>
            <person name="Andreopoulos W."/>
            <person name="Angelini C."/>
            <person name="Antonin V."/>
            <person name="Barry K.W."/>
            <person name="Bougher N.L."/>
            <person name="Buchanan P."/>
            <person name="Buyck B."/>
            <person name="Bense V."/>
            <person name="Catcheside P."/>
            <person name="Chovatia M."/>
            <person name="Cooper J."/>
            <person name="Damon W."/>
            <person name="Desjardin D."/>
            <person name="Finy P."/>
            <person name="Geml J."/>
            <person name="Haridas S."/>
            <person name="Hughes K."/>
            <person name="Justo A."/>
            <person name="Karasinski D."/>
            <person name="Kautmanova I."/>
            <person name="Kiss B."/>
            <person name="Kocsube S."/>
            <person name="Kotiranta H."/>
            <person name="LaButti K.M."/>
            <person name="Lechner B.E."/>
            <person name="Liimatainen K."/>
            <person name="Lipzen A."/>
            <person name="Lukacs Z."/>
            <person name="Mihaltcheva S."/>
            <person name="Morgado L.N."/>
            <person name="Niskanen T."/>
            <person name="Noordeloos M.E."/>
            <person name="Ohm R.A."/>
            <person name="Ortiz-Santana B."/>
            <person name="Ovrebo C."/>
            <person name="Racz N."/>
            <person name="Riley R."/>
            <person name="Savchenko A."/>
            <person name="Shiryaev A."/>
            <person name="Soop K."/>
            <person name="Spirin V."/>
            <person name="Szebenyi C."/>
            <person name="Tomsovsky M."/>
            <person name="Tulloss R.E."/>
            <person name="Uehling J."/>
            <person name="Grigoriev I.V."/>
            <person name="Vagvolgyi C."/>
            <person name="Papp T."/>
            <person name="Martin F.M."/>
            <person name="Miettinen O."/>
            <person name="Hibbett D.S."/>
            <person name="Nagy L.G."/>
        </authorList>
    </citation>
    <scope>NUCLEOTIDE SEQUENCE [LARGE SCALE GENOMIC DNA]</scope>
    <source>
        <strain evidence="5 6">CBS 962.96</strain>
    </source>
</reference>
<dbReference type="Gene3D" id="3.50.50.60">
    <property type="entry name" value="FAD/NAD(P)-binding domain"/>
    <property type="match status" value="2"/>
</dbReference>
<evidence type="ECO:0008006" key="7">
    <source>
        <dbReference type="Google" id="ProtNLM"/>
    </source>
</evidence>
<evidence type="ECO:0000256" key="1">
    <source>
        <dbReference type="ARBA" id="ARBA00009333"/>
    </source>
</evidence>
<protein>
    <recommendedName>
        <fullName evidence="7">FAD/NAD(P)-binding domain-containing protein</fullName>
    </recommendedName>
</protein>
<proteinExistence type="inferred from homology"/>
<dbReference type="OrthoDB" id="371245at2759"/>
<comment type="similarity">
    <text evidence="1">Belongs to the class-II pyridine nucleotide-disulfide oxidoreductase family.</text>
</comment>
<evidence type="ECO:0000256" key="4">
    <source>
        <dbReference type="SAM" id="MobiDB-lite"/>
    </source>
</evidence>
<dbReference type="InterPro" id="IPR036188">
    <property type="entry name" value="FAD/NAD-bd_sf"/>
</dbReference>
<dbReference type="GO" id="GO:0097237">
    <property type="term" value="P:cellular response to toxic substance"/>
    <property type="evidence" value="ECO:0007669"/>
    <property type="project" value="UniProtKB-ARBA"/>
</dbReference>
<evidence type="ECO:0000256" key="3">
    <source>
        <dbReference type="ARBA" id="ARBA00023002"/>
    </source>
</evidence>
<dbReference type="Proteomes" id="UP000297245">
    <property type="component" value="Unassembled WGS sequence"/>
</dbReference>
<evidence type="ECO:0000313" key="6">
    <source>
        <dbReference type="Proteomes" id="UP000297245"/>
    </source>
</evidence>
<dbReference type="PRINTS" id="PR00469">
    <property type="entry name" value="PNDRDTASEII"/>
</dbReference>
<dbReference type="AlphaFoldDB" id="A0A4S8MFU5"/>
<dbReference type="GO" id="GO:0016491">
    <property type="term" value="F:oxidoreductase activity"/>
    <property type="evidence" value="ECO:0007669"/>
    <property type="project" value="UniProtKB-KW"/>
</dbReference>
<dbReference type="InterPro" id="IPR050097">
    <property type="entry name" value="Ferredoxin-NADP_redctase_2"/>
</dbReference>
<dbReference type="SUPFAM" id="SSF51905">
    <property type="entry name" value="FAD/NAD(P)-binding domain"/>
    <property type="match status" value="1"/>
</dbReference>
<feature type="compositionally biased region" description="Polar residues" evidence="4">
    <location>
        <begin position="1"/>
        <end position="28"/>
    </location>
</feature>
<evidence type="ECO:0000256" key="2">
    <source>
        <dbReference type="ARBA" id="ARBA00022630"/>
    </source>
</evidence>
<keyword evidence="3" id="KW-0560">Oxidoreductase</keyword>
<organism evidence="5 6">
    <name type="scientific">Dendrothele bispora (strain CBS 962.96)</name>
    <dbReference type="NCBI Taxonomy" id="1314807"/>
    <lineage>
        <taxon>Eukaryota</taxon>
        <taxon>Fungi</taxon>
        <taxon>Dikarya</taxon>
        <taxon>Basidiomycota</taxon>
        <taxon>Agaricomycotina</taxon>
        <taxon>Agaricomycetes</taxon>
        <taxon>Agaricomycetidae</taxon>
        <taxon>Agaricales</taxon>
        <taxon>Agaricales incertae sedis</taxon>
        <taxon>Dendrothele</taxon>
    </lineage>
</organism>
<keyword evidence="2" id="KW-0285">Flavoprotein</keyword>
<sequence length="219" mass="23934">MTTPTSSSTQMVSDSNANFFESSSSQRDPSYYTGDHDTTTGMTTSPLTNRKVDESSKVHSQAFSCYSIVPTTWVIIGPQPGIYLAQANLDSVLFEGFMANGFAAGGQRTATVNIENFHGFPTRILGPKLMDEFRDQSLRFGTRIITETISKIDLSLRPLRYWREGQEDEEPETADTVIVATSASAKRVGLKGGEAYWHSGIGACAVCDGTIPIFRNNPL</sequence>
<keyword evidence="6" id="KW-1185">Reference proteome</keyword>
<feature type="region of interest" description="Disordered" evidence="4">
    <location>
        <begin position="1"/>
        <end position="53"/>
    </location>
</feature>
<accession>A0A4S8MFU5</accession>
<name>A0A4S8MFU5_DENBC</name>
<gene>
    <name evidence="5" type="ORF">K435DRAFT_963479</name>
</gene>
<dbReference type="PANTHER" id="PTHR48105">
    <property type="entry name" value="THIOREDOXIN REDUCTASE 1-RELATED-RELATED"/>
    <property type="match status" value="1"/>
</dbReference>
<evidence type="ECO:0000313" key="5">
    <source>
        <dbReference type="EMBL" id="THV01525.1"/>
    </source>
</evidence>
<dbReference type="EMBL" id="ML179088">
    <property type="protein sequence ID" value="THV01525.1"/>
    <property type="molecule type" value="Genomic_DNA"/>
</dbReference>